<feature type="transmembrane region" description="Helical" evidence="1">
    <location>
        <begin position="157"/>
        <end position="176"/>
    </location>
</feature>
<evidence type="ECO:0000313" key="2">
    <source>
        <dbReference type="EMBL" id="MFC3811686.1"/>
    </source>
</evidence>
<dbReference type="EMBL" id="JBHRYQ010000001">
    <property type="protein sequence ID" value="MFC3811686.1"/>
    <property type="molecule type" value="Genomic_DNA"/>
</dbReference>
<dbReference type="Proteomes" id="UP001595616">
    <property type="component" value="Unassembled WGS sequence"/>
</dbReference>
<protein>
    <recommendedName>
        <fullName evidence="4">DUF2157 domain-containing protein</fullName>
    </recommendedName>
</protein>
<keyword evidence="3" id="KW-1185">Reference proteome</keyword>
<feature type="transmembrane region" description="Helical" evidence="1">
    <location>
        <begin position="44"/>
        <end position="71"/>
    </location>
</feature>
<feature type="transmembrane region" description="Helical" evidence="1">
    <location>
        <begin position="133"/>
        <end position="150"/>
    </location>
</feature>
<name>A0ABV7Z0B1_9BACT</name>
<keyword evidence="1" id="KW-1133">Transmembrane helix</keyword>
<dbReference type="RefSeq" id="WP_379838526.1">
    <property type="nucleotide sequence ID" value="NZ_JBHRYQ010000001.1"/>
</dbReference>
<feature type="transmembrane region" description="Helical" evidence="1">
    <location>
        <begin position="210"/>
        <end position="231"/>
    </location>
</feature>
<feature type="transmembrane region" description="Helical" evidence="1">
    <location>
        <begin position="109"/>
        <end position="127"/>
    </location>
</feature>
<feature type="transmembrane region" description="Helical" evidence="1">
    <location>
        <begin position="299"/>
        <end position="320"/>
    </location>
</feature>
<feature type="transmembrane region" description="Helical" evidence="1">
    <location>
        <begin position="273"/>
        <end position="293"/>
    </location>
</feature>
<accession>A0ABV7Z0B1</accession>
<keyword evidence="1" id="KW-0812">Transmembrane</keyword>
<sequence length="374" mass="41463">MKAYNESWVNNRAANAKIKAWELEGVLKESEIEPLEDQFYSPNVYVWMGLFFFTSIAISFCSGLFLSLIGFSENSSVLGVVLVIFAGGLLFVLETFIRNKKLYWSGIDNAMLYCILGFLIAAFYVFTSSFSPPFYVFSIVYFIFSLPFIYRYAEPFIAANTAISLFIFVSLILFEFSIFKPLLPFVLIVISGGLFLFLQRTEATLYYKKAVLFTSVVSASVACLASNFYVVKESNEALLKTDFVGVSSVGFWVLSFTVPLAFLFFGLKKKDRVSFLVGLVGLEASVVAVRIYFDFFPTEWALIIIGLLLGVFAVFFLKFLQKTKCGITSATSRKEGLQNIEGIVFSQAFHANDGSNSIEFGGGDFGGGGASGDV</sequence>
<evidence type="ECO:0000313" key="3">
    <source>
        <dbReference type="Proteomes" id="UP001595616"/>
    </source>
</evidence>
<comment type="caution">
    <text evidence="2">The sequence shown here is derived from an EMBL/GenBank/DDBJ whole genome shotgun (WGS) entry which is preliminary data.</text>
</comment>
<feature type="transmembrane region" description="Helical" evidence="1">
    <location>
        <begin position="243"/>
        <end position="266"/>
    </location>
</feature>
<keyword evidence="1" id="KW-0472">Membrane</keyword>
<feature type="transmembrane region" description="Helical" evidence="1">
    <location>
        <begin position="182"/>
        <end position="198"/>
    </location>
</feature>
<proteinExistence type="predicted"/>
<evidence type="ECO:0008006" key="4">
    <source>
        <dbReference type="Google" id="ProtNLM"/>
    </source>
</evidence>
<gene>
    <name evidence="2" type="ORF">ACFOOI_13570</name>
</gene>
<feature type="transmembrane region" description="Helical" evidence="1">
    <location>
        <begin position="77"/>
        <end position="97"/>
    </location>
</feature>
<reference evidence="3" key="1">
    <citation type="journal article" date="2019" name="Int. J. Syst. Evol. Microbiol.">
        <title>The Global Catalogue of Microorganisms (GCM) 10K type strain sequencing project: providing services to taxonomists for standard genome sequencing and annotation.</title>
        <authorList>
            <consortium name="The Broad Institute Genomics Platform"/>
            <consortium name="The Broad Institute Genome Sequencing Center for Infectious Disease"/>
            <person name="Wu L."/>
            <person name="Ma J."/>
        </authorList>
    </citation>
    <scope>NUCLEOTIDE SEQUENCE [LARGE SCALE GENOMIC DNA]</scope>
    <source>
        <strain evidence="3">CECT 7956</strain>
    </source>
</reference>
<organism evidence="2 3">
    <name type="scientific">Lacihabitans lacunae</name>
    <dbReference type="NCBI Taxonomy" id="1028214"/>
    <lineage>
        <taxon>Bacteria</taxon>
        <taxon>Pseudomonadati</taxon>
        <taxon>Bacteroidota</taxon>
        <taxon>Cytophagia</taxon>
        <taxon>Cytophagales</taxon>
        <taxon>Leadbetterellaceae</taxon>
        <taxon>Lacihabitans</taxon>
    </lineage>
</organism>
<evidence type="ECO:0000256" key="1">
    <source>
        <dbReference type="SAM" id="Phobius"/>
    </source>
</evidence>